<dbReference type="GO" id="GO:0050909">
    <property type="term" value="P:sensory perception of taste"/>
    <property type="evidence" value="ECO:0007669"/>
    <property type="project" value="InterPro"/>
</dbReference>
<feature type="transmembrane region" description="Helical" evidence="6">
    <location>
        <begin position="132"/>
        <end position="154"/>
    </location>
</feature>
<comment type="function">
    <text evidence="6">Gustatory receptor which mediates acceptance or avoidance behavior, depending on its substrates.</text>
</comment>
<evidence type="ECO:0000256" key="6">
    <source>
        <dbReference type="RuleBase" id="RU363108"/>
    </source>
</evidence>
<name>A0AAD4JRC6_9MUSC</name>
<keyword evidence="6" id="KW-0675">Receptor</keyword>
<evidence type="ECO:0000313" key="7">
    <source>
        <dbReference type="EMBL" id="KAH8355204.1"/>
    </source>
</evidence>
<evidence type="ECO:0000256" key="5">
    <source>
        <dbReference type="ARBA" id="ARBA00023136"/>
    </source>
</evidence>
<sequence>MFDVVQLMLRLSYYYSLFLGVLNFEIDTRNGHARLTTQSTVYAAVVNVLMVCLLPLLTQSELLHLMWVHAGLIHEYLFLVVMGMRMGCVIATLFSRWLQRHRLLHLVNAVRRLAIERPQVVRMWRRGVIKKFLSVFASELVQMLGNILTLQTFLTFNLVISIFSLYMLTALLNVIISHYYFIMLNIRSHYMLLKQELRCILAETRCLEREPRQASFMIKCCTLADRLEAIAARQSELQRLVDLMSRIFGLQGCCISTTSYITCIGSIYFTFCAVKRTAGMSLNPFYYLLIAVELIVYFVDLQITVNNIYTVLDEHRELVQLLEEYPTFASGLDRRLEAVYESFQLQLRRKPLRISILGLFYMDKTRVISMANAIATNSIVLIQYEIKYSSN</sequence>
<accession>A0AAD4JRC6</accession>
<keyword evidence="8" id="KW-1185">Reference proteome</keyword>
<dbReference type="EMBL" id="JAJJHW010003889">
    <property type="protein sequence ID" value="KAH8355204.1"/>
    <property type="molecule type" value="Genomic_DNA"/>
</dbReference>
<dbReference type="GO" id="GO:0007165">
    <property type="term" value="P:signal transduction"/>
    <property type="evidence" value="ECO:0007669"/>
    <property type="project" value="UniProtKB-KW"/>
</dbReference>
<keyword evidence="2 6" id="KW-1003">Cell membrane</keyword>
<protein>
    <recommendedName>
        <fullName evidence="6">Gustatory receptor</fullName>
    </recommendedName>
</protein>
<feature type="transmembrane region" description="Helical" evidence="6">
    <location>
        <begin position="285"/>
        <end position="305"/>
    </location>
</feature>
<organism evidence="7 8">
    <name type="scientific">Drosophila rubida</name>
    <dbReference type="NCBI Taxonomy" id="30044"/>
    <lineage>
        <taxon>Eukaryota</taxon>
        <taxon>Metazoa</taxon>
        <taxon>Ecdysozoa</taxon>
        <taxon>Arthropoda</taxon>
        <taxon>Hexapoda</taxon>
        <taxon>Insecta</taxon>
        <taxon>Pterygota</taxon>
        <taxon>Neoptera</taxon>
        <taxon>Endopterygota</taxon>
        <taxon>Diptera</taxon>
        <taxon>Brachycera</taxon>
        <taxon>Muscomorpha</taxon>
        <taxon>Ephydroidea</taxon>
        <taxon>Drosophilidae</taxon>
        <taxon>Drosophila</taxon>
    </lineage>
</organism>
<feature type="transmembrane region" description="Helical" evidence="6">
    <location>
        <begin position="160"/>
        <end position="182"/>
    </location>
</feature>
<keyword evidence="4 6" id="KW-1133">Transmembrane helix</keyword>
<dbReference type="GO" id="GO:0005886">
    <property type="term" value="C:plasma membrane"/>
    <property type="evidence" value="ECO:0007669"/>
    <property type="project" value="UniProtKB-SubCell"/>
</dbReference>
<comment type="caution">
    <text evidence="6">Lacks conserved residue(s) required for the propagation of feature annotation.</text>
</comment>
<evidence type="ECO:0000256" key="1">
    <source>
        <dbReference type="ARBA" id="ARBA00004651"/>
    </source>
</evidence>
<gene>
    <name evidence="7" type="ORF">KR093_008299</name>
</gene>
<reference evidence="7" key="1">
    <citation type="journal article" date="2021" name="Mol. Ecol. Resour.">
        <title>Phylogenomic analyses of the genus Drosophila reveals genomic signals of climate adaptation.</title>
        <authorList>
            <person name="Li F."/>
            <person name="Rane R.V."/>
            <person name="Luria V."/>
            <person name="Xiong Z."/>
            <person name="Chen J."/>
            <person name="Li Z."/>
            <person name="Catullo R.A."/>
            <person name="Griffin P.C."/>
            <person name="Schiffer M."/>
            <person name="Pearce S."/>
            <person name="Lee S.F."/>
            <person name="McElroy K."/>
            <person name="Stocker A."/>
            <person name="Shirriffs J."/>
            <person name="Cockerell F."/>
            <person name="Coppin C."/>
            <person name="Sgro C.M."/>
            <person name="Karger A."/>
            <person name="Cain J.W."/>
            <person name="Weber J.A."/>
            <person name="Santpere G."/>
            <person name="Kirschner M.W."/>
            <person name="Hoffmann A.A."/>
            <person name="Oakeshott J.G."/>
            <person name="Zhang G."/>
        </authorList>
    </citation>
    <scope>NUCLEOTIDE SEQUENCE</scope>
    <source>
        <strain evidence="7">BGI-SZ-2011g</strain>
    </source>
</reference>
<feature type="transmembrane region" description="Helical" evidence="6">
    <location>
        <begin position="12"/>
        <end position="28"/>
    </location>
</feature>
<comment type="subcellular location">
    <subcellularLocation>
        <location evidence="1 6">Cell membrane</location>
        <topology evidence="1 6">Multi-pass membrane protein</topology>
    </subcellularLocation>
</comment>
<dbReference type="Proteomes" id="UP001200034">
    <property type="component" value="Unassembled WGS sequence"/>
</dbReference>
<dbReference type="InterPro" id="IPR013604">
    <property type="entry name" value="7TM_chemorcpt"/>
</dbReference>
<dbReference type="AlphaFoldDB" id="A0AAD4JRC6"/>
<evidence type="ECO:0000256" key="4">
    <source>
        <dbReference type="ARBA" id="ARBA00022989"/>
    </source>
</evidence>
<keyword evidence="6" id="KW-0807">Transducer</keyword>
<comment type="caution">
    <text evidence="7">The sequence shown here is derived from an EMBL/GenBank/DDBJ whole genome shotgun (WGS) entry which is preliminary data.</text>
</comment>
<evidence type="ECO:0000256" key="2">
    <source>
        <dbReference type="ARBA" id="ARBA00022475"/>
    </source>
</evidence>
<feature type="transmembrane region" description="Helical" evidence="6">
    <location>
        <begin position="40"/>
        <end position="57"/>
    </location>
</feature>
<comment type="similarity">
    <text evidence="6">Belongs to the insect chemoreceptor superfamily. Gustatory receptor (GR) family.</text>
</comment>
<proteinExistence type="inferred from homology"/>
<feature type="transmembrane region" description="Helical" evidence="6">
    <location>
        <begin position="77"/>
        <end position="98"/>
    </location>
</feature>
<evidence type="ECO:0000313" key="8">
    <source>
        <dbReference type="Proteomes" id="UP001200034"/>
    </source>
</evidence>
<keyword evidence="5 6" id="KW-0472">Membrane</keyword>
<evidence type="ECO:0000256" key="3">
    <source>
        <dbReference type="ARBA" id="ARBA00022692"/>
    </source>
</evidence>
<dbReference type="Pfam" id="PF08395">
    <property type="entry name" value="7tm_7"/>
    <property type="match status" value="1"/>
</dbReference>
<keyword evidence="3 6" id="KW-0812">Transmembrane</keyword>